<evidence type="ECO:0000259" key="1">
    <source>
        <dbReference type="Pfam" id="PF01850"/>
    </source>
</evidence>
<protein>
    <submittedName>
        <fullName evidence="2">PIN domain-containing protein</fullName>
    </submittedName>
</protein>
<evidence type="ECO:0000313" key="2">
    <source>
        <dbReference type="EMBL" id="MFC4212577.1"/>
    </source>
</evidence>
<dbReference type="Gene3D" id="3.40.50.1010">
    <property type="entry name" value="5'-nuclease"/>
    <property type="match status" value="1"/>
</dbReference>
<proteinExistence type="predicted"/>
<feature type="domain" description="PIN" evidence="1">
    <location>
        <begin position="4"/>
        <end position="54"/>
    </location>
</feature>
<dbReference type="Proteomes" id="UP001595789">
    <property type="component" value="Unassembled WGS sequence"/>
</dbReference>
<evidence type="ECO:0000313" key="3">
    <source>
        <dbReference type="Proteomes" id="UP001595789"/>
    </source>
</evidence>
<gene>
    <name evidence="2" type="ORF">ACFOWA_15360</name>
</gene>
<comment type="caution">
    <text evidence="2">The sequence shown here is derived from an EMBL/GenBank/DDBJ whole genome shotgun (WGS) entry which is preliminary data.</text>
</comment>
<name>A0ABV8PE36_9SPHI</name>
<dbReference type="RefSeq" id="WP_378987735.1">
    <property type="nucleotide sequence ID" value="NZ_JBHSBW010000013.1"/>
</dbReference>
<dbReference type="EMBL" id="JBHSBW010000013">
    <property type="protein sequence ID" value="MFC4212577.1"/>
    <property type="molecule type" value="Genomic_DNA"/>
</dbReference>
<keyword evidence="3" id="KW-1185">Reference proteome</keyword>
<sequence>MFADCVIIELNSEIKNIVISLRQNYKIKTPDAIIYASAKVLNAKLLTNNISDFEKIIDTVELVNP</sequence>
<dbReference type="SUPFAM" id="SSF88723">
    <property type="entry name" value="PIN domain-like"/>
    <property type="match status" value="1"/>
</dbReference>
<dbReference type="InterPro" id="IPR002716">
    <property type="entry name" value="PIN_dom"/>
</dbReference>
<organism evidence="2 3">
    <name type="scientific">Pedobacter lithocola</name>
    <dbReference type="NCBI Taxonomy" id="1908239"/>
    <lineage>
        <taxon>Bacteria</taxon>
        <taxon>Pseudomonadati</taxon>
        <taxon>Bacteroidota</taxon>
        <taxon>Sphingobacteriia</taxon>
        <taxon>Sphingobacteriales</taxon>
        <taxon>Sphingobacteriaceae</taxon>
        <taxon>Pedobacter</taxon>
    </lineage>
</organism>
<accession>A0ABV8PE36</accession>
<dbReference type="Pfam" id="PF01850">
    <property type="entry name" value="PIN"/>
    <property type="match status" value="1"/>
</dbReference>
<dbReference type="InterPro" id="IPR029060">
    <property type="entry name" value="PIN-like_dom_sf"/>
</dbReference>
<reference evidence="3" key="1">
    <citation type="journal article" date="2019" name="Int. J. Syst. Evol. Microbiol.">
        <title>The Global Catalogue of Microorganisms (GCM) 10K type strain sequencing project: providing services to taxonomists for standard genome sequencing and annotation.</title>
        <authorList>
            <consortium name="The Broad Institute Genomics Platform"/>
            <consortium name="The Broad Institute Genome Sequencing Center for Infectious Disease"/>
            <person name="Wu L."/>
            <person name="Ma J."/>
        </authorList>
    </citation>
    <scope>NUCLEOTIDE SEQUENCE [LARGE SCALE GENOMIC DNA]</scope>
    <source>
        <strain evidence="3">CCM 8691</strain>
    </source>
</reference>